<comment type="caution">
    <text evidence="1">The sequence shown here is derived from an EMBL/GenBank/DDBJ whole genome shotgun (WGS) entry which is preliminary data.</text>
</comment>
<dbReference type="EMBL" id="FMBM01000002">
    <property type="protein sequence ID" value="SCC80351.1"/>
    <property type="molecule type" value="Genomic_DNA"/>
</dbReference>
<dbReference type="EMBL" id="LJSX01000006">
    <property type="protein sequence ID" value="KPQ11620.1"/>
    <property type="molecule type" value="Genomic_DNA"/>
</dbReference>
<evidence type="ECO:0000313" key="4">
    <source>
        <dbReference type="Proteomes" id="UP000182800"/>
    </source>
</evidence>
<proteinExistence type="predicted"/>
<accession>A0A0P8BPW2</accession>
<dbReference type="Proteomes" id="UP000182800">
    <property type="component" value="Unassembled WGS sequence"/>
</dbReference>
<evidence type="ECO:0000313" key="1">
    <source>
        <dbReference type="EMBL" id="KPQ11620.1"/>
    </source>
</evidence>
<keyword evidence="4" id="KW-1185">Reference proteome</keyword>
<dbReference type="SUPFAM" id="SSF53597">
    <property type="entry name" value="Dihydrofolate reductase-like"/>
    <property type="match status" value="1"/>
</dbReference>
<dbReference type="AlphaFoldDB" id="A0A0P8BPW2"/>
<dbReference type="Proteomes" id="UP000050497">
    <property type="component" value="Unassembled WGS sequence"/>
</dbReference>
<reference evidence="1 3" key="1">
    <citation type="submission" date="2015-09" db="EMBL/GenBank/DDBJ databases">
        <title>Identification and resolution of microdiversity through metagenomic sequencing of parallel consortia.</title>
        <authorList>
            <person name="Nelson W.C."/>
            <person name="Romine M.F."/>
            <person name="Lindemann S.R."/>
        </authorList>
    </citation>
    <scope>NUCLEOTIDE SEQUENCE [LARGE SCALE GENOMIC DNA]</scope>
    <source>
        <strain evidence="1">HL-109</strain>
    </source>
</reference>
<protein>
    <recommendedName>
        <fullName evidence="5">Dihydrofolate reductase</fullName>
    </recommendedName>
</protein>
<dbReference type="RefSeq" id="WP_083204410.1">
    <property type="nucleotide sequence ID" value="NZ_FMBM01000002.1"/>
</dbReference>
<name>A0A0P8BPW2_9HYPH</name>
<evidence type="ECO:0008006" key="5">
    <source>
        <dbReference type="Google" id="ProtNLM"/>
    </source>
</evidence>
<sequence length="188" mass="20442">MISIHGYAIVCRHGRIADATGAFPPALMNEADWAYFQAELDRADLCVLGSASHRATPNRANRRRLVMSRGAAGLEQREDAWWWAPQEVAFDEVCARLLPAGGRIGVPGGQVAFDYFLHESPPGLRFSEFHLSRATRAAIPDGRGLLRGVEAGRDTDALLREGGLRPGATRVIDADAGVDLTVYVAHPR</sequence>
<evidence type="ECO:0000313" key="2">
    <source>
        <dbReference type="EMBL" id="SCC80351.1"/>
    </source>
</evidence>
<dbReference type="OrthoDB" id="7631078at2"/>
<gene>
    <name evidence="2" type="ORF">GA0071312_1442</name>
    <name evidence="1" type="ORF">HLUCCO17_05395</name>
</gene>
<evidence type="ECO:0000313" key="3">
    <source>
        <dbReference type="Proteomes" id="UP000050497"/>
    </source>
</evidence>
<dbReference type="InterPro" id="IPR024072">
    <property type="entry name" value="DHFR-like_dom_sf"/>
</dbReference>
<organism evidence="1 3">
    <name type="scientific">Saliniramus fredricksonii</name>
    <dbReference type="NCBI Taxonomy" id="1653334"/>
    <lineage>
        <taxon>Bacteria</taxon>
        <taxon>Pseudomonadati</taxon>
        <taxon>Pseudomonadota</taxon>
        <taxon>Alphaproteobacteria</taxon>
        <taxon>Hyphomicrobiales</taxon>
        <taxon>Salinarimonadaceae</taxon>
        <taxon>Saliniramus</taxon>
    </lineage>
</organism>
<dbReference type="PATRIC" id="fig|1653334.4.peg.2145"/>
<reference evidence="2 4" key="2">
    <citation type="submission" date="2016-08" db="EMBL/GenBank/DDBJ databases">
        <authorList>
            <person name="Varghese N."/>
            <person name="Submissions Spin"/>
        </authorList>
    </citation>
    <scope>NUCLEOTIDE SEQUENCE [LARGE SCALE GENOMIC DNA]</scope>
    <source>
        <strain evidence="2 4">HL-109</strain>
    </source>
</reference>
<dbReference type="STRING" id="1653334.GA0071312_1442"/>